<sequence>MQVTYASAIDETDRRKSGHWLRYMKYLGVGWLR</sequence>
<protein>
    <submittedName>
        <fullName evidence="1">Uncharacterized protein</fullName>
    </submittedName>
</protein>
<reference evidence="2" key="1">
    <citation type="submission" date="2022-09" db="EMBL/GenBank/DDBJ databases">
        <title>Complete genome sequence of Vulcanisaeta souniana.</title>
        <authorList>
            <person name="Kato S."/>
            <person name="Itoh T."/>
            <person name="Ohkuma M."/>
        </authorList>
    </citation>
    <scope>NUCLEOTIDE SEQUENCE [LARGE SCALE GENOMIC DNA]</scope>
    <source>
        <strain evidence="2">JCM 11219</strain>
    </source>
</reference>
<name>A0ABN6ST72_9CREN</name>
<dbReference type="Proteomes" id="UP001060771">
    <property type="component" value="Chromosome"/>
</dbReference>
<accession>A0ABN6ST72</accession>
<proteinExistence type="predicted"/>
<dbReference type="EMBL" id="AP026830">
    <property type="protein sequence ID" value="BDR93078.1"/>
    <property type="molecule type" value="Genomic_DNA"/>
</dbReference>
<evidence type="ECO:0000313" key="1">
    <source>
        <dbReference type="EMBL" id="BDR93078.1"/>
    </source>
</evidence>
<gene>
    <name evidence="1" type="ORF">Vsou_21710</name>
</gene>
<keyword evidence="2" id="KW-1185">Reference proteome</keyword>
<organism evidence="1 2">
    <name type="scientific">Vulcanisaeta souniana JCM 11219</name>
    <dbReference type="NCBI Taxonomy" id="1293586"/>
    <lineage>
        <taxon>Archaea</taxon>
        <taxon>Thermoproteota</taxon>
        <taxon>Thermoprotei</taxon>
        <taxon>Thermoproteales</taxon>
        <taxon>Thermoproteaceae</taxon>
        <taxon>Vulcanisaeta</taxon>
    </lineage>
</organism>
<evidence type="ECO:0000313" key="2">
    <source>
        <dbReference type="Proteomes" id="UP001060771"/>
    </source>
</evidence>